<evidence type="ECO:0008006" key="4">
    <source>
        <dbReference type="Google" id="ProtNLM"/>
    </source>
</evidence>
<organism evidence="2 3">
    <name type="scientific">Planoprotostelium fungivorum</name>
    <dbReference type="NCBI Taxonomy" id="1890364"/>
    <lineage>
        <taxon>Eukaryota</taxon>
        <taxon>Amoebozoa</taxon>
        <taxon>Evosea</taxon>
        <taxon>Variosea</taxon>
        <taxon>Cavosteliida</taxon>
        <taxon>Cavosteliaceae</taxon>
        <taxon>Planoprotostelium</taxon>
    </lineage>
</organism>
<keyword evidence="1" id="KW-0732">Signal</keyword>
<dbReference type="Proteomes" id="UP000241769">
    <property type="component" value="Unassembled WGS sequence"/>
</dbReference>
<dbReference type="InterPro" id="IPR032710">
    <property type="entry name" value="NTF2-like_dom_sf"/>
</dbReference>
<evidence type="ECO:0000313" key="3">
    <source>
        <dbReference type="Proteomes" id="UP000241769"/>
    </source>
</evidence>
<comment type="caution">
    <text evidence="2">The sequence shown here is derived from an EMBL/GenBank/DDBJ whole genome shotgun (WGS) entry which is preliminary data.</text>
</comment>
<feature type="chain" id="PRO_5015178253" description="SnoaL-like domain-containing protein" evidence="1">
    <location>
        <begin position="18"/>
        <end position="157"/>
    </location>
</feature>
<protein>
    <recommendedName>
        <fullName evidence="4">SnoaL-like domain-containing protein</fullName>
    </recommendedName>
</protein>
<dbReference type="SUPFAM" id="SSF54427">
    <property type="entry name" value="NTF2-like"/>
    <property type="match status" value="1"/>
</dbReference>
<reference evidence="2 3" key="1">
    <citation type="journal article" date="2018" name="Genome Biol. Evol.">
        <title>Multiple Roots of Fruiting Body Formation in Amoebozoa.</title>
        <authorList>
            <person name="Hillmann F."/>
            <person name="Forbes G."/>
            <person name="Novohradska S."/>
            <person name="Ferling I."/>
            <person name="Riege K."/>
            <person name="Groth M."/>
            <person name="Westermann M."/>
            <person name="Marz M."/>
            <person name="Spaller T."/>
            <person name="Winckler T."/>
            <person name="Schaap P."/>
            <person name="Glockner G."/>
        </authorList>
    </citation>
    <scope>NUCLEOTIDE SEQUENCE [LARGE SCALE GENOMIC DNA]</scope>
    <source>
        <strain evidence="2 3">Jena</strain>
    </source>
</reference>
<proteinExistence type="predicted"/>
<evidence type="ECO:0000313" key="2">
    <source>
        <dbReference type="EMBL" id="PRP80676.1"/>
    </source>
</evidence>
<dbReference type="EMBL" id="MDYQ01000141">
    <property type="protein sequence ID" value="PRP80676.1"/>
    <property type="molecule type" value="Genomic_DNA"/>
</dbReference>
<dbReference type="Gene3D" id="3.10.450.50">
    <property type="match status" value="1"/>
</dbReference>
<accession>A0A2P6N9N8</accession>
<dbReference type="AlphaFoldDB" id="A0A2P6N9N8"/>
<evidence type="ECO:0000256" key="1">
    <source>
        <dbReference type="SAM" id="SignalP"/>
    </source>
</evidence>
<name>A0A2P6N9N8_9EUKA</name>
<gene>
    <name evidence="2" type="ORF">PROFUN_11635</name>
</gene>
<keyword evidence="3" id="KW-1185">Reference proteome</keyword>
<sequence>MRSVLLLALLTVALVGAQEDPAISSISNTTTTFFQLFELPCTSWASLFEKDAVFYHPNVPEGVRGISGLIKFCEGAQSAKGVQQFRQDGHMRITKSGQHYHALVEYVYSVVKDNGRLFTNSGWENLIFSYKNGATTIKEVTEYFNRNSLPYTWDPSS</sequence>
<dbReference type="InParanoid" id="A0A2P6N9N8"/>
<feature type="signal peptide" evidence="1">
    <location>
        <begin position="1"/>
        <end position="17"/>
    </location>
</feature>